<dbReference type="FunCoup" id="A0A5Q0BMM9">
    <property type="interactions" value="184"/>
</dbReference>
<keyword evidence="7 9" id="KW-0460">Magnesium</keyword>
<feature type="binding site" evidence="9">
    <location>
        <position position="99"/>
    </location>
    <ligand>
        <name>Mg(2+)</name>
        <dbReference type="ChEBI" id="CHEBI:18420"/>
        <label>1</label>
    </ligand>
</feature>
<feature type="binding site" evidence="9">
    <location>
        <position position="225"/>
    </location>
    <ligand>
        <name>substrate</name>
    </ligand>
</feature>
<keyword evidence="5 9" id="KW-0479">Metal-binding</keyword>
<keyword evidence="6 9" id="KW-0378">Hydrolase</keyword>
<keyword evidence="3 9" id="KW-1003">Cell membrane</keyword>
<dbReference type="Proteomes" id="UP000325755">
    <property type="component" value="Chromosome"/>
</dbReference>
<dbReference type="FunFam" id="3.40.190.80:FF:000005">
    <property type="entry name" value="3'(2'),5'-bisphosphate nucleotidase CysQ"/>
    <property type="match status" value="1"/>
</dbReference>
<dbReference type="PRINTS" id="PR00377">
    <property type="entry name" value="IMPHPHTASES"/>
</dbReference>
<evidence type="ECO:0000256" key="7">
    <source>
        <dbReference type="ARBA" id="ARBA00022842"/>
    </source>
</evidence>
<feature type="binding site" evidence="9">
    <location>
        <position position="79"/>
    </location>
    <ligand>
        <name>substrate</name>
    </ligand>
</feature>
<comment type="cofactor">
    <cofactor evidence="9 10">
        <name>Mg(2+)</name>
        <dbReference type="ChEBI" id="CHEBI:18420"/>
    </cofactor>
</comment>
<dbReference type="PROSITE" id="PS00630">
    <property type="entry name" value="IMP_2"/>
    <property type="match status" value="1"/>
</dbReference>
<feature type="binding site" evidence="10">
    <location>
        <position position="102"/>
    </location>
    <ligand>
        <name>Mg(2+)</name>
        <dbReference type="ChEBI" id="CHEBI:18420"/>
        <label>1</label>
        <note>catalytic</note>
    </ligand>
</feature>
<name>A0A5Q0BMM9_9GAMM</name>
<feature type="binding site" evidence="10">
    <location>
        <position position="79"/>
    </location>
    <ligand>
        <name>Mg(2+)</name>
        <dbReference type="ChEBI" id="CHEBI:18420"/>
        <label>1</label>
        <note>catalytic</note>
    </ligand>
</feature>
<evidence type="ECO:0000256" key="1">
    <source>
        <dbReference type="ARBA" id="ARBA00001625"/>
    </source>
</evidence>
<keyword evidence="8 9" id="KW-0472">Membrane</keyword>
<protein>
    <recommendedName>
        <fullName evidence="9">3'(2'),5'-bisphosphate nucleotidase CysQ</fullName>
        <ecNumber evidence="9">3.1.3.7</ecNumber>
    </recommendedName>
    <alternativeName>
        <fullName evidence="9">3'(2'),5-bisphosphonucleoside 3'(2')-phosphohydrolase</fullName>
    </alternativeName>
    <alternativeName>
        <fullName evidence="9">3'-phosphoadenosine 5'-phosphate phosphatase</fullName>
        <shortName evidence="9">PAP phosphatase</shortName>
    </alternativeName>
</protein>
<dbReference type="GO" id="GO:0008441">
    <property type="term" value="F:3'(2'),5'-bisphosphate nucleotidase activity"/>
    <property type="evidence" value="ECO:0007669"/>
    <property type="project" value="UniProtKB-UniRule"/>
</dbReference>
<evidence type="ECO:0000313" key="11">
    <source>
        <dbReference type="EMBL" id="QFY45000.1"/>
    </source>
</evidence>
<dbReference type="InterPro" id="IPR020550">
    <property type="entry name" value="Inositol_monophosphatase_CS"/>
</dbReference>
<proteinExistence type="inferred from homology"/>
<dbReference type="GO" id="GO:0005886">
    <property type="term" value="C:plasma membrane"/>
    <property type="evidence" value="ECO:0007669"/>
    <property type="project" value="UniProtKB-SubCell"/>
</dbReference>
<dbReference type="InterPro" id="IPR006240">
    <property type="entry name" value="CysQ"/>
</dbReference>
<evidence type="ECO:0000256" key="4">
    <source>
        <dbReference type="ARBA" id="ARBA00022519"/>
    </source>
</evidence>
<feature type="binding site" evidence="10">
    <location>
        <position position="225"/>
    </location>
    <ligand>
        <name>Mg(2+)</name>
        <dbReference type="ChEBI" id="CHEBI:18420"/>
        <label>1</label>
        <note>catalytic</note>
    </ligand>
</feature>
<evidence type="ECO:0000313" key="12">
    <source>
        <dbReference type="Proteomes" id="UP000325755"/>
    </source>
</evidence>
<dbReference type="NCBIfam" id="TIGR01331">
    <property type="entry name" value="bisphos_cysQ"/>
    <property type="match status" value="1"/>
</dbReference>
<feature type="binding site" evidence="9">
    <location>
        <position position="225"/>
    </location>
    <ligand>
        <name>Mg(2+)</name>
        <dbReference type="ChEBI" id="CHEBI:18420"/>
        <label>2</label>
    </ligand>
</feature>
<keyword evidence="4 9" id="KW-0997">Cell inner membrane</keyword>
<dbReference type="InterPro" id="IPR000760">
    <property type="entry name" value="Inositol_monophosphatase-like"/>
</dbReference>
<dbReference type="GO" id="GO:0050427">
    <property type="term" value="P:3'-phosphoadenosine 5'-phosphosulfate metabolic process"/>
    <property type="evidence" value="ECO:0007669"/>
    <property type="project" value="TreeGrafter"/>
</dbReference>
<feature type="binding site" evidence="9">
    <location>
        <position position="79"/>
    </location>
    <ligand>
        <name>Mg(2+)</name>
        <dbReference type="ChEBI" id="CHEBI:18420"/>
        <label>1</label>
    </ligand>
</feature>
<evidence type="ECO:0000256" key="5">
    <source>
        <dbReference type="ARBA" id="ARBA00022723"/>
    </source>
</evidence>
<evidence type="ECO:0000256" key="9">
    <source>
        <dbReference type="HAMAP-Rule" id="MF_02095"/>
    </source>
</evidence>
<dbReference type="Gene3D" id="3.40.190.80">
    <property type="match status" value="1"/>
</dbReference>
<dbReference type="InterPro" id="IPR020583">
    <property type="entry name" value="Inositol_monoP_metal-BS"/>
</dbReference>
<dbReference type="SUPFAM" id="SSF56655">
    <property type="entry name" value="Carbohydrate phosphatase"/>
    <property type="match status" value="1"/>
</dbReference>
<feature type="binding site" evidence="9">
    <location>
        <begin position="101"/>
        <end position="104"/>
    </location>
    <ligand>
        <name>substrate</name>
    </ligand>
</feature>
<dbReference type="GO" id="GO:0000103">
    <property type="term" value="P:sulfate assimilation"/>
    <property type="evidence" value="ECO:0007669"/>
    <property type="project" value="TreeGrafter"/>
</dbReference>
<dbReference type="CDD" id="cd01638">
    <property type="entry name" value="CysQ"/>
    <property type="match status" value="1"/>
</dbReference>
<dbReference type="InParanoid" id="A0A5Q0BMM9"/>
<dbReference type="PROSITE" id="PS00629">
    <property type="entry name" value="IMP_1"/>
    <property type="match status" value="1"/>
</dbReference>
<comment type="catalytic activity">
    <reaction evidence="1 9">
        <text>adenosine 3',5'-bisphosphate + H2O = AMP + phosphate</text>
        <dbReference type="Rhea" id="RHEA:10040"/>
        <dbReference type="ChEBI" id="CHEBI:15377"/>
        <dbReference type="ChEBI" id="CHEBI:43474"/>
        <dbReference type="ChEBI" id="CHEBI:58343"/>
        <dbReference type="ChEBI" id="CHEBI:456215"/>
        <dbReference type="EC" id="3.1.3.7"/>
    </reaction>
</comment>
<comment type="similarity">
    <text evidence="2 9">Belongs to the inositol monophosphatase superfamily. CysQ family.</text>
</comment>
<sequence length="288" mass="31202">MSYSARHSAPHREEPRALLEAVTSLVVLAGNKSLGFYHTDFSVGIKQDGSPVTEADLAVHHSLVGGLTAMGLGYPILSEESAATAYSERMLWTRYWLLDPLDGTREFINHNGEFTVNVALIVHGKPVLGVVYTPVTGIMYFAAEGCGAFKREGQGVAVPISVKKPADQIPAVVGSRSHKTPELTRYLERLGAHRLNSIGSSLKFCLVAEGAADVYPRMGLTSEWDTAAAQCIVEQAGGMVVDLRGNPLRYNSKESLLNPWFLVFGDNEVEWLRYAEGLEGEGNPGLKG</sequence>
<feature type="binding site" evidence="9">
    <location>
        <position position="99"/>
    </location>
    <ligand>
        <name>Mg(2+)</name>
        <dbReference type="ChEBI" id="CHEBI:18420"/>
        <label>2</label>
    </ligand>
</feature>
<dbReference type="PANTHER" id="PTHR43028:SF5">
    <property type="entry name" value="3'(2'),5'-BISPHOSPHATE NUCLEOTIDASE 1"/>
    <property type="match status" value="1"/>
</dbReference>
<dbReference type="EMBL" id="CP044205">
    <property type="protein sequence ID" value="QFY45000.1"/>
    <property type="molecule type" value="Genomic_DNA"/>
</dbReference>
<dbReference type="KEGG" id="mmob:F6R98_07780"/>
<evidence type="ECO:0000256" key="2">
    <source>
        <dbReference type="ARBA" id="ARBA00005289"/>
    </source>
</evidence>
<organism evidence="11 12">
    <name type="scientific">Candidatus Methylospira mobilis</name>
    <dbReference type="NCBI Taxonomy" id="1808979"/>
    <lineage>
        <taxon>Bacteria</taxon>
        <taxon>Pseudomonadati</taxon>
        <taxon>Pseudomonadota</taxon>
        <taxon>Gammaproteobacteria</taxon>
        <taxon>Methylococcales</taxon>
        <taxon>Methylococcaceae</taxon>
        <taxon>Candidatus Methylospira</taxon>
    </lineage>
</organism>
<gene>
    <name evidence="9 11" type="primary">cysQ</name>
    <name evidence="11" type="ORF">F6R98_07780</name>
</gene>
<dbReference type="OrthoDB" id="9785695at2"/>
<feature type="binding site" evidence="9">
    <location>
        <position position="101"/>
    </location>
    <ligand>
        <name>Mg(2+)</name>
        <dbReference type="ChEBI" id="CHEBI:18420"/>
        <label>1</label>
    </ligand>
</feature>
<feature type="binding site" evidence="10">
    <location>
        <position position="101"/>
    </location>
    <ligand>
        <name>Mg(2+)</name>
        <dbReference type="ChEBI" id="CHEBI:18420"/>
        <label>1</label>
        <note>catalytic</note>
    </ligand>
</feature>
<reference evidence="11 12" key="1">
    <citation type="submission" date="2019-09" db="EMBL/GenBank/DDBJ databases">
        <title>Ecophysiology of the spiral-shaped methanotroph Methylospira mobilis as revealed by the complete genome sequence.</title>
        <authorList>
            <person name="Oshkin I.Y."/>
            <person name="Dedysh S.N."/>
            <person name="Miroshnikov K."/>
            <person name="Danilova O.V."/>
            <person name="Hakobyan A."/>
            <person name="Liesack W."/>
        </authorList>
    </citation>
    <scope>NUCLEOTIDE SEQUENCE [LARGE SCALE GENOMIC DNA]</scope>
    <source>
        <strain evidence="11 12">Shm1</strain>
    </source>
</reference>
<dbReference type="AlphaFoldDB" id="A0A5Q0BMM9"/>
<feature type="binding site" evidence="9">
    <location>
        <position position="102"/>
    </location>
    <ligand>
        <name>Mg(2+)</name>
        <dbReference type="ChEBI" id="CHEBI:18420"/>
        <label>2</label>
    </ligand>
</feature>
<dbReference type="PANTHER" id="PTHR43028">
    <property type="entry name" value="3'(2'),5'-BISPHOSPHATE NUCLEOTIDASE 1"/>
    <property type="match status" value="1"/>
</dbReference>
<evidence type="ECO:0000256" key="6">
    <source>
        <dbReference type="ARBA" id="ARBA00022801"/>
    </source>
</evidence>
<evidence type="ECO:0000256" key="10">
    <source>
        <dbReference type="PIRSR" id="PIRSR600760-2"/>
    </source>
</evidence>
<dbReference type="GO" id="GO:0000287">
    <property type="term" value="F:magnesium ion binding"/>
    <property type="evidence" value="ECO:0007669"/>
    <property type="project" value="UniProtKB-UniRule"/>
</dbReference>
<keyword evidence="12" id="KW-1185">Reference proteome</keyword>
<dbReference type="EC" id="3.1.3.7" evidence="9"/>
<feature type="binding site" evidence="10">
    <location>
        <position position="99"/>
    </location>
    <ligand>
        <name>Mg(2+)</name>
        <dbReference type="ChEBI" id="CHEBI:18420"/>
        <label>1</label>
        <note>catalytic</note>
    </ligand>
</feature>
<dbReference type="HAMAP" id="MF_02095">
    <property type="entry name" value="CysQ"/>
    <property type="match status" value="1"/>
</dbReference>
<dbReference type="GO" id="GO:0046854">
    <property type="term" value="P:phosphatidylinositol phosphate biosynthetic process"/>
    <property type="evidence" value="ECO:0007669"/>
    <property type="project" value="InterPro"/>
</dbReference>
<dbReference type="Pfam" id="PF00459">
    <property type="entry name" value="Inositol_P"/>
    <property type="match status" value="1"/>
</dbReference>
<dbReference type="Gene3D" id="3.30.540.10">
    <property type="entry name" value="Fructose-1,6-Bisphosphatase, subunit A, domain 1"/>
    <property type="match status" value="1"/>
</dbReference>
<comment type="subcellular location">
    <subcellularLocation>
        <location evidence="9">Cell inner membrane</location>
        <topology evidence="9">Peripheral membrane protein</topology>
        <orientation evidence="9">Cytoplasmic side</orientation>
    </subcellularLocation>
</comment>
<evidence type="ECO:0000256" key="8">
    <source>
        <dbReference type="ARBA" id="ARBA00023136"/>
    </source>
</evidence>
<accession>A0A5Q0BMM9</accession>
<comment type="function">
    <text evidence="9">Converts adenosine-3',5'-bisphosphate (PAP) to AMP.</text>
</comment>
<dbReference type="InterPro" id="IPR050725">
    <property type="entry name" value="CysQ/Inositol_MonoPase"/>
</dbReference>
<evidence type="ECO:0000256" key="3">
    <source>
        <dbReference type="ARBA" id="ARBA00022475"/>
    </source>
</evidence>